<dbReference type="GO" id="GO:0005634">
    <property type="term" value="C:nucleus"/>
    <property type="evidence" value="ECO:0007669"/>
    <property type="project" value="TreeGrafter"/>
</dbReference>
<name>A0A914X8V5_9BILA</name>
<dbReference type="GO" id="GO:0000977">
    <property type="term" value="F:RNA polymerase II transcription regulatory region sequence-specific DNA binding"/>
    <property type="evidence" value="ECO:0007669"/>
    <property type="project" value="TreeGrafter"/>
</dbReference>
<dbReference type="InterPro" id="IPR013087">
    <property type="entry name" value="Znf_C2H2_type"/>
</dbReference>
<evidence type="ECO:0000259" key="7">
    <source>
        <dbReference type="PROSITE" id="PS50157"/>
    </source>
</evidence>
<evidence type="ECO:0000313" key="8">
    <source>
        <dbReference type="Proteomes" id="UP000887566"/>
    </source>
</evidence>
<dbReference type="PANTHER" id="PTHR24409">
    <property type="entry name" value="ZINC FINGER PROTEIN 142"/>
    <property type="match status" value="1"/>
</dbReference>
<dbReference type="Gene3D" id="3.30.160.60">
    <property type="entry name" value="Classic Zinc Finger"/>
    <property type="match status" value="3"/>
</dbReference>
<feature type="domain" description="C2H2-type" evidence="7">
    <location>
        <begin position="1141"/>
        <end position="1168"/>
    </location>
</feature>
<sequence>WLKLTPAARQQHEMAARDDAVRRGLQVMPKSSVKFKSVLVKSSDKLVQQPLTCFRCPLTFTRIKELQQHLIQAHPLIAIFACNFCLKGFLSVKALTSHVCANFNMLVAQRVAAGEPVLMSVAVHTVICADCGLQVPILGTVMEAYSSFIKSHMTSQLQSVVSYFVDFPSEVTLRNRLIEIDYSPTLENVPTQCGECQLEYESTDDIEAHAHSAHDIPPKQCPVCSQYFYTNLMLRDHMLSIHLNDPASVVAFLDAVSAAPMKTPLPLDEKSAAPTELQCDLCGVFESSARYNSKHDCALTFTRRLVVDGKLVKCPGETVYTDVKVNMSKGSRFATSLVKKFMKSATISFGGKLESVPAPSLHFRALSCPVCYAVSFGPQAAMTHFDNMHGADSVQPAADDVDPAPIALDAPNHRSQSAIGFRCPKCAERACSLFALRRHMLADHSIFIPDPIAFVKKAMGRHSHQLTASSLSPKSGSGRVVVRNGHVVPLSSASGSSSTSPSRYVPIRAKPATEENASPNTSANATPGGKWLCPVCQIRYEDCGALTKHLTTNHLHMCVACSACFVTPPQLNTHKQKCRAQMQSAAMYFCYTCGLTCGQLDEYYVHVINTHSDKVNFDDKTGQIYPICGALVATGQVEPTPGPPSLARRGELPSGIPQSSVPVTSPPQLATRPIVVNRTDHPMHRNECFLCGLPNLSEAQYKCHMMKHPEKWTNCFICRLLHDKFTTISSPEAFYSHIVQEHLERLVFTATMTRSRCPFCKHLFEKADEAVRHVIFECLLVGECQLCGSANASEDLLNIHRRRAHPASYERFSCSLCGRTFSVASSFEQHTCATEVFCCDCKEHSPFNDLKAFYQHFFAAHATTESRHCQLCDRYLQNDQLLRQHIRAHATVSKTLKHDRSRKMLINSTLAIRQAPTGHVAPFSDGSDGGKALVPSPSTLIQSATVGIRELPMEVTLSDEDEAGDEEMKGKVGVADSAHKGRQQSRDNERQKRSATDGVESEERFEEATRPKESEREQDDFSLRLDQSTTESEQSSLPNERVASREQAKMGEGAKEIDFVEEAGRVERVKEEGEAELFDDADEPTTSNFSPSKAAVDNYADQDATTSTAQSAPPESDDDDDVMVLDDVGDGTPGTTRLPQFACDRCSLKFRTQGALAAHGQTHTFDAGATSYQVFPVPRNRSVFVCRLCCLAYEDFVVQSTHVQKHGQIQACLDCSAVCFTDAQMVQHREAHQERKVVFGCSLCFKAFESELRLHLHIKVKHNQETLFFCKSCGFANIEEMTVRRHIANRPKHCQRVMPNFRGDTNQQLGVCALRKLHYQPVNADAYAIEVAQAGIGAYETPGECVHRSFLCYNEPLLSCDTCCTMVPASKLILESDRLRTLGPIKLQLAQNPRDTTPPPASALPTTIVPR</sequence>
<evidence type="ECO:0000256" key="2">
    <source>
        <dbReference type="ARBA" id="ARBA00022737"/>
    </source>
</evidence>
<evidence type="ECO:0000256" key="3">
    <source>
        <dbReference type="ARBA" id="ARBA00022771"/>
    </source>
</evidence>
<feature type="domain" description="C2H2-type" evidence="7">
    <location>
        <begin position="812"/>
        <end position="830"/>
    </location>
</feature>
<dbReference type="SMART" id="SM00355">
    <property type="entry name" value="ZnF_C2H2"/>
    <property type="match status" value="20"/>
</dbReference>
<accession>A0A914X8V5</accession>
<organism evidence="8 9">
    <name type="scientific">Plectus sambesii</name>
    <dbReference type="NCBI Taxonomy" id="2011161"/>
    <lineage>
        <taxon>Eukaryota</taxon>
        <taxon>Metazoa</taxon>
        <taxon>Ecdysozoa</taxon>
        <taxon>Nematoda</taxon>
        <taxon>Chromadorea</taxon>
        <taxon>Plectida</taxon>
        <taxon>Plectina</taxon>
        <taxon>Plectoidea</taxon>
        <taxon>Plectidae</taxon>
        <taxon>Plectus</taxon>
    </lineage>
</organism>
<evidence type="ECO:0000256" key="4">
    <source>
        <dbReference type="ARBA" id="ARBA00022833"/>
    </source>
</evidence>
<feature type="domain" description="C2H2-type" evidence="7">
    <location>
        <begin position="1239"/>
        <end position="1267"/>
    </location>
</feature>
<evidence type="ECO:0000256" key="5">
    <source>
        <dbReference type="PROSITE-ProRule" id="PRU00042"/>
    </source>
</evidence>
<feature type="region of interest" description="Disordered" evidence="6">
    <location>
        <begin position="959"/>
        <end position="1123"/>
    </location>
</feature>
<evidence type="ECO:0000256" key="6">
    <source>
        <dbReference type="SAM" id="MobiDB-lite"/>
    </source>
</evidence>
<dbReference type="WBParaSite" id="PSAMB.scaffold6518size9325.g28642.t1">
    <property type="protein sequence ID" value="PSAMB.scaffold6518size9325.g28642.t1"/>
    <property type="gene ID" value="PSAMB.scaffold6518size9325.g28642"/>
</dbReference>
<evidence type="ECO:0000256" key="1">
    <source>
        <dbReference type="ARBA" id="ARBA00022723"/>
    </source>
</evidence>
<feature type="compositionally biased region" description="Basic and acidic residues" evidence="6">
    <location>
        <begin position="1006"/>
        <end position="1023"/>
    </location>
</feature>
<proteinExistence type="predicted"/>
<feature type="compositionally biased region" description="Basic and acidic residues" evidence="6">
    <location>
        <begin position="1042"/>
        <end position="1072"/>
    </location>
</feature>
<feature type="compositionally biased region" description="Polar residues" evidence="6">
    <location>
        <begin position="1103"/>
        <end position="1113"/>
    </location>
</feature>
<dbReference type="Proteomes" id="UP000887566">
    <property type="component" value="Unplaced"/>
</dbReference>
<feature type="compositionally biased region" description="Polar residues" evidence="6">
    <location>
        <begin position="1025"/>
        <end position="1038"/>
    </location>
</feature>
<keyword evidence="2" id="KW-0677">Repeat</keyword>
<keyword evidence="4" id="KW-0862">Zinc</keyword>
<feature type="region of interest" description="Disordered" evidence="6">
    <location>
        <begin position="1390"/>
        <end position="1411"/>
    </location>
</feature>
<keyword evidence="3 5" id="KW-0863">Zinc-finger</keyword>
<keyword evidence="8" id="KW-1185">Reference proteome</keyword>
<dbReference type="PANTHER" id="PTHR24409:SF295">
    <property type="entry name" value="AZ2-RELATED"/>
    <property type="match status" value="1"/>
</dbReference>
<keyword evidence="1" id="KW-0479">Metal-binding</keyword>
<protein>
    <submittedName>
        <fullName evidence="9">C2H2-type domain-containing protein</fullName>
    </submittedName>
</protein>
<dbReference type="PROSITE" id="PS50157">
    <property type="entry name" value="ZINC_FINGER_C2H2_2"/>
    <property type="match status" value="3"/>
</dbReference>
<dbReference type="PROSITE" id="PS00028">
    <property type="entry name" value="ZINC_FINGER_C2H2_1"/>
    <property type="match status" value="6"/>
</dbReference>
<evidence type="ECO:0000313" key="9">
    <source>
        <dbReference type="WBParaSite" id="PSAMB.scaffold6518size9325.g28642.t1"/>
    </source>
</evidence>
<feature type="compositionally biased region" description="Basic and acidic residues" evidence="6">
    <location>
        <begin position="984"/>
        <end position="995"/>
    </location>
</feature>
<reference evidence="9" key="1">
    <citation type="submission" date="2022-11" db="UniProtKB">
        <authorList>
            <consortium name="WormBaseParasite"/>
        </authorList>
    </citation>
    <scope>IDENTIFICATION</scope>
</reference>
<feature type="compositionally biased region" description="Acidic residues" evidence="6">
    <location>
        <begin position="1073"/>
        <end position="1083"/>
    </location>
</feature>
<dbReference type="GO" id="GO:0008270">
    <property type="term" value="F:zinc ion binding"/>
    <property type="evidence" value="ECO:0007669"/>
    <property type="project" value="UniProtKB-KW"/>
</dbReference>
<dbReference type="GO" id="GO:0000981">
    <property type="term" value="F:DNA-binding transcription factor activity, RNA polymerase II-specific"/>
    <property type="evidence" value="ECO:0007669"/>
    <property type="project" value="TreeGrafter"/>
</dbReference>